<dbReference type="PANTHER" id="PTHR43884:SF12">
    <property type="entry name" value="ISOVALERYL-COA DEHYDROGENASE, MITOCHONDRIAL-RELATED"/>
    <property type="match status" value="1"/>
</dbReference>
<dbReference type="AlphaFoldDB" id="A0A369AM23"/>
<dbReference type="Proteomes" id="UP000252174">
    <property type="component" value="Unassembled WGS sequence"/>
</dbReference>
<gene>
    <name evidence="9" type="ORF">DFR45_103109</name>
</gene>
<dbReference type="InterPro" id="IPR046373">
    <property type="entry name" value="Acyl-CoA_Oxase/DH_mid-dom_sf"/>
</dbReference>
<dbReference type="PANTHER" id="PTHR43884">
    <property type="entry name" value="ACYL-COA DEHYDROGENASE"/>
    <property type="match status" value="1"/>
</dbReference>
<comment type="similarity">
    <text evidence="2">Belongs to the acyl-CoA dehydrogenase family.</text>
</comment>
<dbReference type="OrthoDB" id="7795946at2"/>
<dbReference type="RefSeq" id="WP_114482820.1">
    <property type="nucleotide sequence ID" value="NZ_QPJU01000003.1"/>
</dbReference>
<dbReference type="InterPro" id="IPR009100">
    <property type="entry name" value="AcylCoA_DH/oxidase_NM_dom_sf"/>
</dbReference>
<feature type="domain" description="Acyl-CoA dehydrogenase/oxidase C-terminal" evidence="6">
    <location>
        <begin position="227"/>
        <end position="375"/>
    </location>
</feature>
<feature type="domain" description="Acyl-CoA oxidase/dehydrogenase middle" evidence="7">
    <location>
        <begin position="122"/>
        <end position="214"/>
    </location>
</feature>
<keyword evidence="3" id="KW-0285">Flavoprotein</keyword>
<dbReference type="GO" id="GO:0003995">
    <property type="term" value="F:acyl-CoA dehydrogenase activity"/>
    <property type="evidence" value="ECO:0007669"/>
    <property type="project" value="InterPro"/>
</dbReference>
<evidence type="ECO:0000259" key="6">
    <source>
        <dbReference type="Pfam" id="PF00441"/>
    </source>
</evidence>
<name>A0A369AM23_9BURK</name>
<dbReference type="Pfam" id="PF02771">
    <property type="entry name" value="Acyl-CoA_dh_N"/>
    <property type="match status" value="1"/>
</dbReference>
<accession>A0A369AM23</accession>
<feature type="domain" description="Acyl-CoA dehydrogenase/oxidase N-terminal" evidence="8">
    <location>
        <begin position="6"/>
        <end position="116"/>
    </location>
</feature>
<organism evidence="9 10">
    <name type="scientific">Extensimonas vulgaris</name>
    <dbReference type="NCBI Taxonomy" id="1031594"/>
    <lineage>
        <taxon>Bacteria</taxon>
        <taxon>Pseudomonadati</taxon>
        <taxon>Pseudomonadota</taxon>
        <taxon>Betaproteobacteria</taxon>
        <taxon>Burkholderiales</taxon>
        <taxon>Comamonadaceae</taxon>
        <taxon>Extensimonas</taxon>
    </lineage>
</organism>
<dbReference type="InterPro" id="IPR037069">
    <property type="entry name" value="AcylCoA_DH/ox_N_sf"/>
</dbReference>
<dbReference type="SUPFAM" id="SSF56645">
    <property type="entry name" value="Acyl-CoA dehydrogenase NM domain-like"/>
    <property type="match status" value="1"/>
</dbReference>
<dbReference type="GO" id="GO:0050660">
    <property type="term" value="F:flavin adenine dinucleotide binding"/>
    <property type="evidence" value="ECO:0007669"/>
    <property type="project" value="InterPro"/>
</dbReference>
<dbReference type="Gene3D" id="1.10.540.10">
    <property type="entry name" value="Acyl-CoA dehydrogenase/oxidase, N-terminal domain"/>
    <property type="match status" value="1"/>
</dbReference>
<evidence type="ECO:0000256" key="3">
    <source>
        <dbReference type="ARBA" id="ARBA00022630"/>
    </source>
</evidence>
<keyword evidence="10" id="KW-1185">Reference proteome</keyword>
<dbReference type="Pfam" id="PF02770">
    <property type="entry name" value="Acyl-CoA_dh_M"/>
    <property type="match status" value="1"/>
</dbReference>
<keyword evidence="5" id="KW-0560">Oxidoreductase</keyword>
<evidence type="ECO:0000259" key="7">
    <source>
        <dbReference type="Pfam" id="PF02770"/>
    </source>
</evidence>
<reference evidence="9 10" key="1">
    <citation type="submission" date="2018-07" db="EMBL/GenBank/DDBJ databases">
        <title>Genomic Encyclopedia of Type Strains, Phase IV (KMG-IV): sequencing the most valuable type-strain genomes for metagenomic binning, comparative biology and taxonomic classification.</title>
        <authorList>
            <person name="Goeker M."/>
        </authorList>
    </citation>
    <scope>NUCLEOTIDE SEQUENCE [LARGE SCALE GENOMIC DNA]</scope>
    <source>
        <strain evidence="9 10">DSM 100911</strain>
    </source>
</reference>
<dbReference type="Pfam" id="PF00441">
    <property type="entry name" value="Acyl-CoA_dh_1"/>
    <property type="match status" value="1"/>
</dbReference>
<dbReference type="InterPro" id="IPR036250">
    <property type="entry name" value="AcylCo_DH-like_C"/>
</dbReference>
<dbReference type="SUPFAM" id="SSF47203">
    <property type="entry name" value="Acyl-CoA dehydrogenase C-terminal domain-like"/>
    <property type="match status" value="1"/>
</dbReference>
<evidence type="ECO:0000256" key="1">
    <source>
        <dbReference type="ARBA" id="ARBA00001974"/>
    </source>
</evidence>
<dbReference type="Gene3D" id="2.40.110.10">
    <property type="entry name" value="Butyryl-CoA Dehydrogenase, subunit A, domain 2"/>
    <property type="match status" value="1"/>
</dbReference>
<comment type="caution">
    <text evidence="9">The sequence shown here is derived from an EMBL/GenBank/DDBJ whole genome shotgun (WGS) entry which is preliminary data.</text>
</comment>
<comment type="cofactor">
    <cofactor evidence="1">
        <name>FAD</name>
        <dbReference type="ChEBI" id="CHEBI:57692"/>
    </cofactor>
</comment>
<evidence type="ECO:0000256" key="2">
    <source>
        <dbReference type="ARBA" id="ARBA00009347"/>
    </source>
</evidence>
<dbReference type="InterPro" id="IPR013786">
    <property type="entry name" value="AcylCoA_DH/ox_N"/>
</dbReference>
<sequence>MDFGFTPEQDTLRDAVRRFMRERVAPRIDECEKKREFAWDLLPQLQQFGYLGGLLPESAGGFGLRYVDWAILMEEAGYCWLSLRVMMNSLNIIASLLHRHGTPAQQQRFLAPLLAGQLRHWMAITEPNHGSNVAGIETRAEDRGDHYLVNGEKLWITNGIHGDFGVLVARTYSATCDGGISLLLIDRQETQYQARRADVMFIRATGTSQLSFQDAIVPKANLLGKEGEGLKSILTGLNFGRLNVAMGAVGAARAALDLSIDYAKQRKQFGRVIGGFQLVQKLIVDMMVRCEAARALGYRAAWTLDQGGTARTECSIAKLYAAEAAHEVASMALQVHGGSGYSEDLPIERIFRDTRGGMIPEGTTEIQTLIIGREVLGISAFH</sequence>
<dbReference type="EMBL" id="QPJU01000003">
    <property type="protein sequence ID" value="RCX10125.1"/>
    <property type="molecule type" value="Genomic_DNA"/>
</dbReference>
<proteinExistence type="inferred from homology"/>
<dbReference type="FunFam" id="1.20.140.10:FF:000001">
    <property type="entry name" value="Acyl-CoA dehydrogenase"/>
    <property type="match status" value="1"/>
</dbReference>
<dbReference type="Gene3D" id="1.20.140.10">
    <property type="entry name" value="Butyryl-CoA Dehydrogenase, subunit A, domain 3"/>
    <property type="match status" value="1"/>
</dbReference>
<evidence type="ECO:0000313" key="9">
    <source>
        <dbReference type="EMBL" id="RCX10125.1"/>
    </source>
</evidence>
<evidence type="ECO:0000313" key="10">
    <source>
        <dbReference type="Proteomes" id="UP000252174"/>
    </source>
</evidence>
<evidence type="ECO:0000259" key="8">
    <source>
        <dbReference type="Pfam" id="PF02771"/>
    </source>
</evidence>
<dbReference type="PROSITE" id="PS00073">
    <property type="entry name" value="ACYL_COA_DH_2"/>
    <property type="match status" value="1"/>
</dbReference>
<keyword evidence="4" id="KW-0274">FAD</keyword>
<evidence type="ECO:0000256" key="4">
    <source>
        <dbReference type="ARBA" id="ARBA00022827"/>
    </source>
</evidence>
<dbReference type="InterPro" id="IPR006089">
    <property type="entry name" value="Acyl-CoA_DH_CS"/>
</dbReference>
<dbReference type="InterPro" id="IPR006091">
    <property type="entry name" value="Acyl-CoA_Oxase/DH_mid-dom"/>
</dbReference>
<dbReference type="InterPro" id="IPR009075">
    <property type="entry name" value="AcylCo_DH/oxidase_C"/>
</dbReference>
<evidence type="ECO:0000256" key="5">
    <source>
        <dbReference type="ARBA" id="ARBA00023002"/>
    </source>
</evidence>
<protein>
    <submittedName>
        <fullName evidence="9">Acyl-CoA dehydrogenase</fullName>
    </submittedName>
</protein>